<evidence type="ECO:0000313" key="2">
    <source>
        <dbReference type="EMBL" id="RJY09073.1"/>
    </source>
</evidence>
<keyword evidence="1" id="KW-0812">Transmembrane</keyword>
<dbReference type="EMBL" id="RAHX01000001">
    <property type="protein sequence ID" value="RJY09073.1"/>
    <property type="molecule type" value="Genomic_DNA"/>
</dbReference>
<sequence>MAADENKARGRYFAMALVRLAGAFLLAIGVLGIMGETTWPNWAVWLALVAGLICIAVIPQRMARRWRTPPE</sequence>
<dbReference type="RefSeq" id="WP_120048083.1">
    <property type="nucleotide sequence ID" value="NZ_RAHX01000001.1"/>
</dbReference>
<proteinExistence type="predicted"/>
<organism evidence="2 3">
    <name type="scientific">Aurantiacibacter aquimixticola</name>
    <dbReference type="NCBI Taxonomy" id="1958945"/>
    <lineage>
        <taxon>Bacteria</taxon>
        <taxon>Pseudomonadati</taxon>
        <taxon>Pseudomonadota</taxon>
        <taxon>Alphaproteobacteria</taxon>
        <taxon>Sphingomonadales</taxon>
        <taxon>Erythrobacteraceae</taxon>
        <taxon>Aurantiacibacter</taxon>
    </lineage>
</organism>
<feature type="transmembrane region" description="Helical" evidence="1">
    <location>
        <begin position="12"/>
        <end position="33"/>
    </location>
</feature>
<keyword evidence="3" id="KW-1185">Reference proteome</keyword>
<accession>A0A419RTF8</accession>
<dbReference type="OrthoDB" id="7410112at2"/>
<reference evidence="2 3" key="1">
    <citation type="journal article" date="2017" name="Int. J. Syst. Evol. Microbiol.">
        <title>Erythrobacter aquimixticola sp. nov., isolated from the junction between the ocean and a freshwater spring.</title>
        <authorList>
            <person name="Park S."/>
            <person name="Jung Y.T."/>
            <person name="Choi S.J."/>
            <person name="Yoon J.H."/>
        </authorList>
    </citation>
    <scope>NUCLEOTIDE SEQUENCE [LARGE SCALE GENOMIC DNA]</scope>
    <source>
        <strain evidence="2 3">JSSK-14</strain>
    </source>
</reference>
<comment type="caution">
    <text evidence="2">The sequence shown here is derived from an EMBL/GenBank/DDBJ whole genome shotgun (WGS) entry which is preliminary data.</text>
</comment>
<feature type="transmembrane region" description="Helical" evidence="1">
    <location>
        <begin position="39"/>
        <end position="58"/>
    </location>
</feature>
<evidence type="ECO:0000313" key="3">
    <source>
        <dbReference type="Proteomes" id="UP000285232"/>
    </source>
</evidence>
<keyword evidence="1" id="KW-1133">Transmembrane helix</keyword>
<dbReference type="AlphaFoldDB" id="A0A419RTF8"/>
<name>A0A419RTF8_9SPHN</name>
<evidence type="ECO:0000256" key="1">
    <source>
        <dbReference type="SAM" id="Phobius"/>
    </source>
</evidence>
<evidence type="ECO:0008006" key="4">
    <source>
        <dbReference type="Google" id="ProtNLM"/>
    </source>
</evidence>
<keyword evidence="1" id="KW-0472">Membrane</keyword>
<dbReference type="Proteomes" id="UP000285232">
    <property type="component" value="Unassembled WGS sequence"/>
</dbReference>
<protein>
    <recommendedName>
        <fullName evidence="4">DUF2892 domain-containing protein</fullName>
    </recommendedName>
</protein>
<gene>
    <name evidence="2" type="ORF">D6201_06590</name>
</gene>